<dbReference type="PANTHER" id="PTHR43737">
    <property type="entry name" value="BLL7424 PROTEIN"/>
    <property type="match status" value="1"/>
</dbReference>
<gene>
    <name evidence="1" type="ORF">FRUB_01508</name>
</gene>
<sequence>MDTTSRPTVPPSSVVSDTTMHTTHPLALLQTRRHFFGRTAAGIGTAALASLLADDRAAAGPEVAPPPRSLAAGGALSVLHAAPKAKRVIYLFMSGGPSQIDLLDYKPKLKDYNGQELPATVRMGQRITGMTSGQKSFPCAAAQFKFARHGKAGTWVSELLPHTAGVVDDIAVIKSVNTEAINHDPAITYIQTGSQQPGRPSLGAWLSYGIGSENKNMPAFVVMISQGSGNKTDQPLFSRLWGSGFLPTQHQGVRFRSGQDPVLYLSNPTGVDAGGRRTMLDAVGELNRMAGESFHDPEIDTRIAQYEMAFRMQTSVPELADLSREDKKTLEMYGVDDKNEDGGFARNCLLARRLAERGVRFIQLMHRGWDQHSSLPGQIRGQCKDVDRPAAALLRDLKQRGMLDDTLVVWGGEFGRTVYSQGALTATNYGRDHHGRCFSVWIAGGGAKGGISYGATDDYSYNVTENPVHIHDLNATLLHLLGIDHTRLTFKFQGRDFRLTDVHGTVVKGVLA</sequence>
<dbReference type="EMBL" id="NIDE01000002">
    <property type="protein sequence ID" value="OWK45177.1"/>
    <property type="molecule type" value="Genomic_DNA"/>
</dbReference>
<protein>
    <submittedName>
        <fullName evidence="1">Sulfatase</fullName>
    </submittedName>
</protein>
<keyword evidence="2" id="KW-1185">Reference proteome</keyword>
<dbReference type="InterPro" id="IPR010869">
    <property type="entry name" value="DUF1501"/>
</dbReference>
<evidence type="ECO:0000313" key="1">
    <source>
        <dbReference type="EMBL" id="OWK45177.1"/>
    </source>
</evidence>
<proteinExistence type="predicted"/>
<organism evidence="1 2">
    <name type="scientific">Fimbriiglobus ruber</name>
    <dbReference type="NCBI Taxonomy" id="1908690"/>
    <lineage>
        <taxon>Bacteria</taxon>
        <taxon>Pseudomonadati</taxon>
        <taxon>Planctomycetota</taxon>
        <taxon>Planctomycetia</taxon>
        <taxon>Gemmatales</taxon>
        <taxon>Gemmataceae</taxon>
        <taxon>Fimbriiglobus</taxon>
    </lineage>
</organism>
<dbReference type="PANTHER" id="PTHR43737:SF1">
    <property type="entry name" value="DUF1501 DOMAIN-CONTAINING PROTEIN"/>
    <property type="match status" value="1"/>
</dbReference>
<accession>A0A225E9S9</accession>
<dbReference type="InterPro" id="IPR006311">
    <property type="entry name" value="TAT_signal"/>
</dbReference>
<name>A0A225E9S9_9BACT</name>
<evidence type="ECO:0000313" key="2">
    <source>
        <dbReference type="Proteomes" id="UP000214646"/>
    </source>
</evidence>
<comment type="caution">
    <text evidence="1">The sequence shown here is derived from an EMBL/GenBank/DDBJ whole genome shotgun (WGS) entry which is preliminary data.</text>
</comment>
<dbReference type="SUPFAM" id="SSF53649">
    <property type="entry name" value="Alkaline phosphatase-like"/>
    <property type="match status" value="1"/>
</dbReference>
<dbReference type="InterPro" id="IPR017850">
    <property type="entry name" value="Alkaline_phosphatase_core_sf"/>
</dbReference>
<dbReference type="AlphaFoldDB" id="A0A225E9S9"/>
<dbReference type="Gene3D" id="3.40.720.10">
    <property type="entry name" value="Alkaline Phosphatase, subunit A"/>
    <property type="match status" value="1"/>
</dbReference>
<reference evidence="2" key="1">
    <citation type="submission" date="2017-06" db="EMBL/GenBank/DDBJ databases">
        <title>Genome analysis of Fimbriiglobus ruber SP5, the first member of the order Planctomycetales with confirmed chitinolytic capability.</title>
        <authorList>
            <person name="Ravin N.V."/>
            <person name="Rakitin A.L."/>
            <person name="Ivanova A.A."/>
            <person name="Beletsky A.V."/>
            <person name="Kulichevskaya I.S."/>
            <person name="Mardanov A.V."/>
            <person name="Dedysh S.N."/>
        </authorList>
    </citation>
    <scope>NUCLEOTIDE SEQUENCE [LARGE SCALE GENOMIC DNA]</scope>
    <source>
        <strain evidence="2">SP5</strain>
    </source>
</reference>
<dbReference type="PROSITE" id="PS51318">
    <property type="entry name" value="TAT"/>
    <property type="match status" value="1"/>
</dbReference>
<dbReference type="Proteomes" id="UP000214646">
    <property type="component" value="Unassembled WGS sequence"/>
</dbReference>
<dbReference type="Pfam" id="PF07394">
    <property type="entry name" value="DUF1501"/>
    <property type="match status" value="1"/>
</dbReference>